<reference evidence="10 11" key="1">
    <citation type="submission" date="2019-09" db="EMBL/GenBank/DDBJ databases">
        <title>Bird 10,000 Genomes (B10K) Project - Family phase.</title>
        <authorList>
            <person name="Zhang G."/>
        </authorList>
    </citation>
    <scope>NUCLEOTIDE SEQUENCE [LARGE SCALE GENOMIC DNA]</scope>
    <source>
        <strain evidence="10">B10K-DU-001-78</strain>
        <tissue evidence="10">Muscle</tissue>
    </source>
</reference>
<evidence type="ECO:0000313" key="10">
    <source>
        <dbReference type="EMBL" id="NXN16036.1"/>
    </source>
</evidence>
<feature type="non-terminal residue" evidence="10">
    <location>
        <position position="560"/>
    </location>
</feature>
<dbReference type="Pfam" id="PF04084">
    <property type="entry name" value="RecA-like_ORC2"/>
    <property type="match status" value="1"/>
</dbReference>
<comment type="subunit">
    <text evidence="6">Component of the origin recognition complex (ORC).</text>
</comment>
<comment type="similarity">
    <text evidence="2 6">Belongs to the ORC2 family.</text>
</comment>
<keyword evidence="4 6" id="KW-0235">DNA replication</keyword>
<evidence type="ECO:0000259" key="9">
    <source>
        <dbReference type="Pfam" id="PF24882"/>
    </source>
</evidence>
<evidence type="ECO:0000256" key="1">
    <source>
        <dbReference type="ARBA" id="ARBA00004123"/>
    </source>
</evidence>
<gene>
    <name evidence="10" type="primary">Orc2</name>
    <name evidence="10" type="ORF">INDMAC_R11942</name>
</gene>
<dbReference type="GO" id="GO:0005664">
    <property type="term" value="C:nuclear origin of replication recognition complex"/>
    <property type="evidence" value="ECO:0007669"/>
    <property type="project" value="UniProtKB-UniRule"/>
</dbReference>
<sequence>MSQPAGRGSGALEVKFVPDEDVLKHITDDAGIKVRKDKTQLTLSAKRFVKKLDDISNDEAQEIPEEKNYVAALGIGAQDPMGNGSAVSGGEVYTFQTPRSSSKMSELASELAQTPGQNVAPNYSKCPEKTVKTPQSSSNKKKEFISTTPYRLGKRLTVADPYLESESDYSASCSEEEDEEDQKESSTHLSSQKTPAKTKAASVPPPRNTLAKKYKEDKMSNLVEEYFEAHSSSKVLTSDRTLQKLRKKKLNQQTLHDLLRKAPLAYDAEIKMLNQQHENLFSKWMLQLHLGFNIVLYGLGSKRDLLEKFRTSVLKDSVHLVVNGYFPSITIRSILSSITEEVLDHVGTFRSPPDQLEFIIKRFKEDSSLELYILIHNLDGQMLRGEKSQQILAQLSSLPSIYFIASIDHINAPLMWDQAKLSLYNWLWYETTTFGPYVEETSYENSFLVQQSGSLALSSLTHVLHSLTLNARGIFRLLAQYQLENKDNPSYPGLPFQDFYQQCREAFLVNSDLTLRAQLTEFRDHKLIRTKRGTDGVEYLLIPVDDGTLTDFLEKEDEAV</sequence>
<protein>
    <recommendedName>
        <fullName evidence="3 6">Origin recognition complex subunit 2</fullName>
    </recommendedName>
</protein>
<evidence type="ECO:0000259" key="8">
    <source>
        <dbReference type="Pfam" id="PF04084"/>
    </source>
</evidence>
<organism evidence="10 11">
    <name type="scientific">Indicator maculatus</name>
    <name type="common">spotted honeyguide</name>
    <dbReference type="NCBI Taxonomy" id="545262"/>
    <lineage>
        <taxon>Eukaryota</taxon>
        <taxon>Metazoa</taxon>
        <taxon>Chordata</taxon>
        <taxon>Craniata</taxon>
        <taxon>Vertebrata</taxon>
        <taxon>Euteleostomi</taxon>
        <taxon>Archelosauria</taxon>
        <taxon>Archosauria</taxon>
        <taxon>Dinosauria</taxon>
        <taxon>Saurischia</taxon>
        <taxon>Theropoda</taxon>
        <taxon>Coelurosauria</taxon>
        <taxon>Aves</taxon>
        <taxon>Neognathae</taxon>
        <taxon>Neoaves</taxon>
        <taxon>Telluraves</taxon>
        <taxon>Coraciimorphae</taxon>
        <taxon>Piciformes</taxon>
        <taxon>Indicatoridae</taxon>
        <taxon>Indicator</taxon>
    </lineage>
</organism>
<comment type="subcellular location">
    <subcellularLocation>
        <location evidence="1 6">Nucleus</location>
    </subcellularLocation>
</comment>
<feature type="region of interest" description="Disordered" evidence="7">
    <location>
        <begin position="97"/>
        <end position="146"/>
    </location>
</feature>
<dbReference type="InterPro" id="IPR007220">
    <property type="entry name" value="ORC2"/>
</dbReference>
<dbReference type="Pfam" id="PF24882">
    <property type="entry name" value="WHD_ORC2"/>
    <property type="match status" value="1"/>
</dbReference>
<feature type="compositionally biased region" description="Polar residues" evidence="7">
    <location>
        <begin position="111"/>
        <end position="121"/>
    </location>
</feature>
<dbReference type="PANTHER" id="PTHR14052:SF0">
    <property type="entry name" value="ORIGIN RECOGNITION COMPLEX SUBUNIT 2"/>
    <property type="match status" value="1"/>
</dbReference>
<dbReference type="PANTHER" id="PTHR14052">
    <property type="entry name" value="ORIGIN RECOGNITION COMPLEX SUBUNIT 2"/>
    <property type="match status" value="1"/>
</dbReference>
<accession>A0A7L1GS16</accession>
<keyword evidence="5 6" id="KW-0539">Nucleus</keyword>
<evidence type="ECO:0000313" key="11">
    <source>
        <dbReference type="Proteomes" id="UP000557230"/>
    </source>
</evidence>
<proteinExistence type="inferred from homology"/>
<evidence type="ECO:0000256" key="4">
    <source>
        <dbReference type="ARBA" id="ARBA00022705"/>
    </source>
</evidence>
<feature type="domain" description="Origin recognition complex subunit 2 RecA-like" evidence="8">
    <location>
        <begin position="269"/>
        <end position="430"/>
    </location>
</feature>
<comment type="function">
    <text evidence="6">Component of the origin recognition complex (ORC) that binds origins of replication. DNA-binding is ATP-dependent. ORC is required to assemble the pre-replication complex necessary to initiate DNA replication.</text>
</comment>
<dbReference type="EMBL" id="VXBD01011170">
    <property type="protein sequence ID" value="NXN16036.1"/>
    <property type="molecule type" value="Genomic_DNA"/>
</dbReference>
<dbReference type="InterPro" id="IPR056773">
    <property type="entry name" value="WHD_ORC2"/>
</dbReference>
<evidence type="ECO:0000256" key="5">
    <source>
        <dbReference type="ARBA" id="ARBA00023242"/>
    </source>
</evidence>
<feature type="region of interest" description="Disordered" evidence="7">
    <location>
        <begin position="158"/>
        <end position="209"/>
    </location>
</feature>
<evidence type="ECO:0000256" key="2">
    <source>
        <dbReference type="ARBA" id="ARBA00007421"/>
    </source>
</evidence>
<name>A0A7L1GS16_9PICI</name>
<evidence type="ECO:0000256" key="7">
    <source>
        <dbReference type="SAM" id="MobiDB-lite"/>
    </source>
</evidence>
<dbReference type="OrthoDB" id="20198at2759"/>
<comment type="caution">
    <text evidence="10">The sequence shown here is derived from an EMBL/GenBank/DDBJ whole genome shotgun (WGS) entry which is preliminary data.</text>
</comment>
<dbReference type="Proteomes" id="UP000557230">
    <property type="component" value="Unassembled WGS sequence"/>
</dbReference>
<keyword evidence="11" id="KW-1185">Reference proteome</keyword>
<feature type="non-terminal residue" evidence="10">
    <location>
        <position position="1"/>
    </location>
</feature>
<evidence type="ECO:0000256" key="6">
    <source>
        <dbReference type="RuleBase" id="RU368084"/>
    </source>
</evidence>
<feature type="domain" description="Origin recognition complex subunit 2 winged-helix" evidence="9">
    <location>
        <begin position="487"/>
        <end position="546"/>
    </location>
</feature>
<dbReference type="GO" id="GO:0006260">
    <property type="term" value="P:DNA replication"/>
    <property type="evidence" value="ECO:0007669"/>
    <property type="project" value="UniProtKB-UniRule"/>
</dbReference>
<evidence type="ECO:0000256" key="3">
    <source>
        <dbReference type="ARBA" id="ARBA00019080"/>
    </source>
</evidence>
<dbReference type="GO" id="GO:0003688">
    <property type="term" value="F:DNA replication origin binding"/>
    <property type="evidence" value="ECO:0007669"/>
    <property type="project" value="UniProtKB-UniRule"/>
</dbReference>
<dbReference type="InterPro" id="IPR056772">
    <property type="entry name" value="RecA-like_ORC2"/>
</dbReference>
<dbReference type="AlphaFoldDB" id="A0A7L1GS16"/>